<reference evidence="7 8" key="1">
    <citation type="submission" date="2016-10" db="EMBL/GenBank/DDBJ databases">
        <authorList>
            <person name="de Groot N.N."/>
        </authorList>
    </citation>
    <scope>NUCLEOTIDE SEQUENCE [LARGE SCALE GENOMIC DNA]</scope>
    <source>
        <strain evidence="7 8">DSM 45610</strain>
    </source>
</reference>
<dbReference type="PANTHER" id="PTHR30086:SF20">
    <property type="entry name" value="ARGININE EXPORTER PROTEIN ARGO-RELATED"/>
    <property type="match status" value="1"/>
</dbReference>
<dbReference type="GO" id="GO:0015171">
    <property type="term" value="F:amino acid transmembrane transporter activity"/>
    <property type="evidence" value="ECO:0007669"/>
    <property type="project" value="TreeGrafter"/>
</dbReference>
<dbReference type="OrthoDB" id="9784202at2"/>
<keyword evidence="4 6" id="KW-1133">Transmembrane helix</keyword>
<feature type="transmembrane region" description="Helical" evidence="6">
    <location>
        <begin position="6"/>
        <end position="28"/>
    </location>
</feature>
<dbReference type="GO" id="GO:0005886">
    <property type="term" value="C:plasma membrane"/>
    <property type="evidence" value="ECO:0007669"/>
    <property type="project" value="UniProtKB-SubCell"/>
</dbReference>
<dbReference type="Pfam" id="PF01810">
    <property type="entry name" value="LysE"/>
    <property type="match status" value="1"/>
</dbReference>
<evidence type="ECO:0000313" key="7">
    <source>
        <dbReference type="EMBL" id="SDW98232.1"/>
    </source>
</evidence>
<evidence type="ECO:0000256" key="2">
    <source>
        <dbReference type="ARBA" id="ARBA00022475"/>
    </source>
</evidence>
<evidence type="ECO:0000256" key="4">
    <source>
        <dbReference type="ARBA" id="ARBA00022989"/>
    </source>
</evidence>
<keyword evidence="2" id="KW-1003">Cell membrane</keyword>
<sequence>MAWETIVQFLGVAILLTVMPGPDNLFVIAQSVSHGKKAGVIIALGLCSGVILHTLAAALGISAVLYSSAFAFQVIKFAGAAYLLYLAWQAWKEPAGALITGDAPALKPGALFRRGILMNVLNPKVSLFFLALLPQFVTPGRPEASLHMIFLGLVFMVQAILIFTCFALFAGSVGVRLSNRPGAGGVVKSGKVMLYALLGIRLVFVEK</sequence>
<dbReference type="Proteomes" id="UP000198534">
    <property type="component" value="Unassembled WGS sequence"/>
</dbReference>
<accession>A0A1H2XZ53</accession>
<keyword evidence="5 6" id="KW-0472">Membrane</keyword>
<keyword evidence="8" id="KW-1185">Reference proteome</keyword>
<evidence type="ECO:0000256" key="6">
    <source>
        <dbReference type="SAM" id="Phobius"/>
    </source>
</evidence>
<dbReference type="PANTHER" id="PTHR30086">
    <property type="entry name" value="ARGININE EXPORTER PROTEIN ARGO"/>
    <property type="match status" value="1"/>
</dbReference>
<feature type="transmembrane region" description="Helical" evidence="6">
    <location>
        <begin position="70"/>
        <end position="88"/>
    </location>
</feature>
<dbReference type="STRING" id="1048340.SAMN05444487_108107"/>
<dbReference type="PIRSF" id="PIRSF006324">
    <property type="entry name" value="LeuE"/>
    <property type="match status" value="1"/>
</dbReference>
<dbReference type="AlphaFoldDB" id="A0A1H2XZ53"/>
<evidence type="ECO:0000256" key="1">
    <source>
        <dbReference type="ARBA" id="ARBA00004651"/>
    </source>
</evidence>
<dbReference type="RefSeq" id="WP_091739759.1">
    <property type="nucleotide sequence ID" value="NZ_FNNQ01000008.1"/>
</dbReference>
<organism evidence="7 8">
    <name type="scientific">Marininema mesophilum</name>
    <dbReference type="NCBI Taxonomy" id="1048340"/>
    <lineage>
        <taxon>Bacteria</taxon>
        <taxon>Bacillati</taxon>
        <taxon>Bacillota</taxon>
        <taxon>Bacilli</taxon>
        <taxon>Bacillales</taxon>
        <taxon>Thermoactinomycetaceae</taxon>
        <taxon>Marininema</taxon>
    </lineage>
</organism>
<keyword evidence="3 6" id="KW-0812">Transmembrane</keyword>
<evidence type="ECO:0000256" key="3">
    <source>
        <dbReference type="ARBA" id="ARBA00022692"/>
    </source>
</evidence>
<dbReference type="EMBL" id="FNNQ01000008">
    <property type="protein sequence ID" value="SDW98232.1"/>
    <property type="molecule type" value="Genomic_DNA"/>
</dbReference>
<name>A0A1H2XZ53_9BACL</name>
<protein>
    <submittedName>
        <fullName evidence="7">Threonine/homoserine/homoserine lactone efflux protein</fullName>
    </submittedName>
</protein>
<evidence type="ECO:0000256" key="5">
    <source>
        <dbReference type="ARBA" id="ARBA00023136"/>
    </source>
</evidence>
<evidence type="ECO:0000313" key="8">
    <source>
        <dbReference type="Proteomes" id="UP000198534"/>
    </source>
</evidence>
<feature type="transmembrane region" description="Helical" evidence="6">
    <location>
        <begin position="116"/>
        <end position="137"/>
    </location>
</feature>
<dbReference type="InterPro" id="IPR001123">
    <property type="entry name" value="LeuE-type"/>
</dbReference>
<gene>
    <name evidence="7" type="ORF">SAMN05444487_108107</name>
</gene>
<feature type="transmembrane region" description="Helical" evidence="6">
    <location>
        <begin position="149"/>
        <end position="170"/>
    </location>
</feature>
<feature type="transmembrane region" description="Helical" evidence="6">
    <location>
        <begin position="40"/>
        <end position="64"/>
    </location>
</feature>
<comment type="subcellular location">
    <subcellularLocation>
        <location evidence="1">Cell membrane</location>
        <topology evidence="1">Multi-pass membrane protein</topology>
    </subcellularLocation>
</comment>
<proteinExistence type="predicted"/>